<dbReference type="EMBL" id="JBGMDY010000006">
    <property type="protein sequence ID" value="KAL2329857.1"/>
    <property type="molecule type" value="Genomic_DNA"/>
</dbReference>
<dbReference type="InterPro" id="IPR051504">
    <property type="entry name" value="Plant_metabolite_acyltrans"/>
</dbReference>
<evidence type="ECO:0000313" key="4">
    <source>
        <dbReference type="Proteomes" id="UP001603857"/>
    </source>
</evidence>
<keyword evidence="4" id="KW-1185">Reference proteome</keyword>
<dbReference type="Proteomes" id="UP001603857">
    <property type="component" value="Unassembled WGS sequence"/>
</dbReference>
<gene>
    <name evidence="3" type="ORF">Fmac_017438</name>
</gene>
<organism evidence="3 4">
    <name type="scientific">Flemingia macrophylla</name>
    <dbReference type="NCBI Taxonomy" id="520843"/>
    <lineage>
        <taxon>Eukaryota</taxon>
        <taxon>Viridiplantae</taxon>
        <taxon>Streptophyta</taxon>
        <taxon>Embryophyta</taxon>
        <taxon>Tracheophyta</taxon>
        <taxon>Spermatophyta</taxon>
        <taxon>Magnoliopsida</taxon>
        <taxon>eudicotyledons</taxon>
        <taxon>Gunneridae</taxon>
        <taxon>Pentapetalae</taxon>
        <taxon>rosids</taxon>
        <taxon>fabids</taxon>
        <taxon>Fabales</taxon>
        <taxon>Fabaceae</taxon>
        <taxon>Papilionoideae</taxon>
        <taxon>50 kb inversion clade</taxon>
        <taxon>NPAAA clade</taxon>
        <taxon>indigoferoid/millettioid clade</taxon>
        <taxon>Phaseoleae</taxon>
        <taxon>Flemingia</taxon>
    </lineage>
</organism>
<evidence type="ECO:0000313" key="3">
    <source>
        <dbReference type="EMBL" id="KAL2329857.1"/>
    </source>
</evidence>
<dbReference type="GO" id="GO:0016747">
    <property type="term" value="F:acyltransferase activity, transferring groups other than amino-acyl groups"/>
    <property type="evidence" value="ECO:0007669"/>
    <property type="project" value="UniProtKB-ARBA"/>
</dbReference>
<comment type="caution">
    <text evidence="3">The sequence shown here is derived from an EMBL/GenBank/DDBJ whole genome shotgun (WGS) entry which is preliminary data.</text>
</comment>
<dbReference type="Gene3D" id="3.30.559.10">
    <property type="entry name" value="Chloramphenicol acetyltransferase-like domain"/>
    <property type="match status" value="2"/>
</dbReference>
<name>A0ABD1M245_9FABA</name>
<evidence type="ECO:0000256" key="1">
    <source>
        <dbReference type="ARBA" id="ARBA00022679"/>
    </source>
</evidence>
<dbReference type="InterPro" id="IPR023213">
    <property type="entry name" value="CAT-like_dom_sf"/>
</dbReference>
<sequence length="449" mass="49515">MKVIKVFNVAPTSESQEAPSQTSLPLTFFDILWLRLPPVERVFFYEFPHPTPLFFDSLLPKLKHSLSLALAHFLPLTGHLTWPFLHSQNPTINYKTGDTVSLTVAESDADFNRLAGTDLTEAKEIHHLVPHLTISHEQATVLAVQVTLFPNLGFSIGITSHHALLDGKTSTSFIKSWAYLCRESSSSLPPEVCPFYEREVVKDPNHVGEKYVSDWLKQDGPNNRSLKVWDLQVPEDATRGSFKLSRSDLEKIKQLVVSKNKGNSTANTNLRLSTFVLCVAYVWVCRVRAEETKHKNVMLALTVDCRGRLEPPIPEAYFGNCVGARIAVAETKTLLGEEGLVVAAGALSDALETLKEGALAGAENWSTWLLEGFDDDVRLVGVAGSPKFEVYGNDFGWGRPKKVEMASIDRTGAFCLSDSRSGDGFEIGFVSNKVAMGAFASLFVNGLRS</sequence>
<keyword evidence="1" id="KW-0808">Transferase</keyword>
<keyword evidence="2" id="KW-0012">Acyltransferase</keyword>
<proteinExistence type="predicted"/>
<protein>
    <submittedName>
        <fullName evidence="3">Uncharacterized protein</fullName>
    </submittedName>
</protein>
<accession>A0ABD1M245</accession>
<evidence type="ECO:0000256" key="2">
    <source>
        <dbReference type="ARBA" id="ARBA00023315"/>
    </source>
</evidence>
<dbReference type="PANTHER" id="PTHR31625">
    <property type="match status" value="1"/>
</dbReference>
<dbReference type="SUPFAM" id="SSF52777">
    <property type="entry name" value="CoA-dependent acyltransferases"/>
    <property type="match status" value="1"/>
</dbReference>
<dbReference type="Pfam" id="PF02458">
    <property type="entry name" value="Transferase"/>
    <property type="match status" value="1"/>
</dbReference>
<reference evidence="3 4" key="1">
    <citation type="submission" date="2024-08" db="EMBL/GenBank/DDBJ databases">
        <title>Insights into the chromosomal genome structure of Flemingia macrophylla.</title>
        <authorList>
            <person name="Ding Y."/>
            <person name="Zhao Y."/>
            <person name="Bi W."/>
            <person name="Wu M."/>
            <person name="Zhao G."/>
            <person name="Gong Y."/>
            <person name="Li W."/>
            <person name="Zhang P."/>
        </authorList>
    </citation>
    <scope>NUCLEOTIDE SEQUENCE [LARGE SCALE GENOMIC DNA]</scope>
    <source>
        <strain evidence="3">DYQJB</strain>
        <tissue evidence="3">Leaf</tissue>
    </source>
</reference>
<dbReference type="AlphaFoldDB" id="A0ABD1M245"/>